<accession>A0A1R3FZ93</accession>
<protein>
    <submittedName>
        <fullName evidence="1">Uncharacterized protein</fullName>
    </submittedName>
</protein>
<dbReference type="AlphaFoldDB" id="A0A1R3FZ93"/>
<name>A0A1R3FZ93_9ROSI</name>
<gene>
    <name evidence="1" type="ORF">COLO4_37792</name>
</gene>
<comment type="caution">
    <text evidence="1">The sequence shown here is derived from an EMBL/GenBank/DDBJ whole genome shotgun (WGS) entry which is preliminary data.</text>
</comment>
<proteinExistence type="predicted"/>
<sequence>MRLEEVLGGKEARSGRRRRRGVYLEFSGPIHGQNYLRYGRAATVRFPVGGVGGG</sequence>
<evidence type="ECO:0000313" key="2">
    <source>
        <dbReference type="Proteomes" id="UP000187203"/>
    </source>
</evidence>
<organism evidence="1 2">
    <name type="scientific">Corchorus olitorius</name>
    <dbReference type="NCBI Taxonomy" id="93759"/>
    <lineage>
        <taxon>Eukaryota</taxon>
        <taxon>Viridiplantae</taxon>
        <taxon>Streptophyta</taxon>
        <taxon>Embryophyta</taxon>
        <taxon>Tracheophyta</taxon>
        <taxon>Spermatophyta</taxon>
        <taxon>Magnoliopsida</taxon>
        <taxon>eudicotyledons</taxon>
        <taxon>Gunneridae</taxon>
        <taxon>Pentapetalae</taxon>
        <taxon>rosids</taxon>
        <taxon>malvids</taxon>
        <taxon>Malvales</taxon>
        <taxon>Malvaceae</taxon>
        <taxon>Grewioideae</taxon>
        <taxon>Apeibeae</taxon>
        <taxon>Corchorus</taxon>
    </lineage>
</organism>
<reference evidence="2" key="1">
    <citation type="submission" date="2013-09" db="EMBL/GenBank/DDBJ databases">
        <title>Corchorus olitorius genome sequencing.</title>
        <authorList>
            <person name="Alam M."/>
            <person name="Haque M.S."/>
            <person name="Islam M.S."/>
            <person name="Emdad E.M."/>
            <person name="Islam M.M."/>
            <person name="Ahmed B."/>
            <person name="Halim A."/>
            <person name="Hossen Q.M.M."/>
            <person name="Hossain M.Z."/>
            <person name="Ahmed R."/>
            <person name="Khan M.M."/>
            <person name="Islam R."/>
            <person name="Rashid M.M."/>
            <person name="Khan S.A."/>
            <person name="Rahman M.S."/>
            <person name="Alam M."/>
            <person name="Yahiya A.S."/>
            <person name="Khan M.S."/>
            <person name="Azam M.S."/>
            <person name="Haque T."/>
            <person name="Lashkar M.Z.H."/>
            <person name="Akhand A.I."/>
            <person name="Morshed G."/>
            <person name="Roy S."/>
            <person name="Uddin K.S."/>
            <person name="Rabeya T."/>
            <person name="Hossain A.S."/>
            <person name="Chowdhury A."/>
            <person name="Snigdha A.R."/>
            <person name="Mortoza M.S."/>
            <person name="Matin S.A."/>
            <person name="Hoque S.M.E."/>
            <person name="Islam M.K."/>
            <person name="Roy D.K."/>
            <person name="Haider R."/>
            <person name="Moosa M.M."/>
            <person name="Elias S.M."/>
            <person name="Hasan A.M."/>
            <person name="Jahan S."/>
            <person name="Shafiuddin M."/>
            <person name="Mahmood N."/>
            <person name="Shommy N.S."/>
        </authorList>
    </citation>
    <scope>NUCLEOTIDE SEQUENCE [LARGE SCALE GENOMIC DNA]</scope>
    <source>
        <strain evidence="2">cv. O-4</strain>
    </source>
</reference>
<evidence type="ECO:0000313" key="1">
    <source>
        <dbReference type="EMBL" id="OMO51139.1"/>
    </source>
</evidence>
<keyword evidence="2" id="KW-1185">Reference proteome</keyword>
<dbReference type="Proteomes" id="UP000187203">
    <property type="component" value="Unassembled WGS sequence"/>
</dbReference>
<dbReference type="EMBL" id="AWUE01024302">
    <property type="protein sequence ID" value="OMO51139.1"/>
    <property type="molecule type" value="Genomic_DNA"/>
</dbReference>